<evidence type="ECO:0000256" key="1">
    <source>
        <dbReference type="ARBA" id="ARBA00004886"/>
    </source>
</evidence>
<feature type="region of interest" description="Disordered" evidence="4">
    <location>
        <begin position="28"/>
        <end position="51"/>
    </location>
</feature>
<gene>
    <name evidence="5" type="primary">pqqD</name>
    <name evidence="5" type="ORF">JF625_14280</name>
</gene>
<keyword evidence="3" id="KW-0884">PQQ biosynthesis</keyword>
<reference evidence="5" key="1">
    <citation type="submission" date="2020-06" db="EMBL/GenBank/DDBJ databases">
        <title>Stable isotope informed genome-resolved metagenomics uncovers potential trophic interactions in rhizosphere soil.</title>
        <authorList>
            <person name="Starr E.P."/>
            <person name="Shi S."/>
            <person name="Blazewicz S.J."/>
            <person name="Koch B.J."/>
            <person name="Probst A.J."/>
            <person name="Hungate B.A."/>
            <person name="Pett-Ridge J."/>
            <person name="Firestone M.K."/>
            <person name="Banfield J.F."/>
        </authorList>
    </citation>
    <scope>NUCLEOTIDE SEQUENCE</scope>
    <source>
        <strain evidence="5">YM_69_17</strain>
    </source>
</reference>
<dbReference type="Pfam" id="PF05402">
    <property type="entry name" value="PqqD"/>
    <property type="match status" value="1"/>
</dbReference>
<protein>
    <submittedName>
        <fullName evidence="5">Pyrroloquinoline quinone biosynthesis peptide chaperone PqqD</fullName>
    </submittedName>
</protein>
<dbReference type="InterPro" id="IPR022479">
    <property type="entry name" value="PqqD_bac"/>
</dbReference>
<dbReference type="Proteomes" id="UP000700706">
    <property type="component" value="Unassembled WGS sequence"/>
</dbReference>
<dbReference type="EMBL" id="JAEKLZ010000208">
    <property type="protein sequence ID" value="MBW8726311.1"/>
    <property type="molecule type" value="Genomic_DNA"/>
</dbReference>
<dbReference type="InterPro" id="IPR041881">
    <property type="entry name" value="PqqD_sf"/>
</dbReference>
<dbReference type="GO" id="GO:0048038">
    <property type="term" value="F:quinone binding"/>
    <property type="evidence" value="ECO:0007669"/>
    <property type="project" value="InterPro"/>
</dbReference>
<dbReference type="GO" id="GO:0018189">
    <property type="term" value="P:pyrroloquinoline quinone biosynthetic process"/>
    <property type="evidence" value="ECO:0007669"/>
    <property type="project" value="UniProtKB-KW"/>
</dbReference>
<dbReference type="Gene3D" id="1.10.10.1150">
    <property type="entry name" value="Coenzyme PQQ synthesis protein D (PqqD)"/>
    <property type="match status" value="1"/>
</dbReference>
<accession>A0A952FL01</accession>
<evidence type="ECO:0000313" key="5">
    <source>
        <dbReference type="EMBL" id="MBW8726311.1"/>
    </source>
</evidence>
<dbReference type="AlphaFoldDB" id="A0A952FL01"/>
<evidence type="ECO:0000313" key="6">
    <source>
        <dbReference type="Proteomes" id="UP000700706"/>
    </source>
</evidence>
<evidence type="ECO:0000256" key="4">
    <source>
        <dbReference type="SAM" id="MobiDB-lite"/>
    </source>
</evidence>
<sequence length="126" mass="13661">MRRAVGPAGRAAPRLCRARQHPARRLRARGAAVSAAPEAAPSRPRLAPGSRMRWDEARQSWVVLAPERVILLDETAHEIVRRCDGTATVAEIVADLARSFEADPGEVEGDVLALIDDLTAKRILAP</sequence>
<evidence type="ECO:0000256" key="2">
    <source>
        <dbReference type="ARBA" id="ARBA00011741"/>
    </source>
</evidence>
<comment type="subunit">
    <text evidence="2">Monomer. Interacts with PqqE.</text>
</comment>
<evidence type="ECO:0000256" key="3">
    <source>
        <dbReference type="ARBA" id="ARBA00022905"/>
    </source>
</evidence>
<comment type="pathway">
    <text evidence="1">Cofactor biosynthesis; pyrroloquinoline quinone biosynthesis.</text>
</comment>
<dbReference type="NCBIfam" id="TIGR03859">
    <property type="entry name" value="PQQ_PqqD"/>
    <property type="match status" value="1"/>
</dbReference>
<comment type="caution">
    <text evidence="5">The sequence shown here is derived from an EMBL/GenBank/DDBJ whole genome shotgun (WGS) entry which is preliminary data.</text>
</comment>
<proteinExistence type="predicted"/>
<organism evidence="5 6">
    <name type="scientific">Inquilinus limosus</name>
    <dbReference type="NCBI Taxonomy" id="171674"/>
    <lineage>
        <taxon>Bacteria</taxon>
        <taxon>Pseudomonadati</taxon>
        <taxon>Pseudomonadota</taxon>
        <taxon>Alphaproteobacteria</taxon>
        <taxon>Rhodospirillales</taxon>
        <taxon>Rhodospirillaceae</taxon>
        <taxon>Inquilinus</taxon>
    </lineage>
</organism>
<feature type="compositionally biased region" description="Low complexity" evidence="4">
    <location>
        <begin position="29"/>
        <end position="48"/>
    </location>
</feature>
<name>A0A952FL01_9PROT</name>
<dbReference type="InterPro" id="IPR008792">
    <property type="entry name" value="PQQD"/>
</dbReference>